<dbReference type="EMBL" id="JANJYJ010000009">
    <property type="protein sequence ID" value="KAK3188110.1"/>
    <property type="molecule type" value="Genomic_DNA"/>
</dbReference>
<feature type="domain" description="At1g61320/AtMIF1 LRR" evidence="1">
    <location>
        <begin position="28"/>
        <end position="133"/>
    </location>
</feature>
<sequence length="153" mass="17338">MEKKVEEAELNFLNATPQFEISPEFFNIESLKIVKLYFCVVDLPPLLKGSAFLKTLVLKKSVIVTPTFINTIFKHCMLLEYLDITQSRGLNELKILAENLKKFKVLKIGDCPNLVEIEIVSLTLRSFHYCGNLIGDQSLELLPAEGCVVQYLA</sequence>
<proteinExistence type="predicted"/>
<dbReference type="Pfam" id="PF23622">
    <property type="entry name" value="LRR_At1g61320_AtMIF1"/>
    <property type="match status" value="1"/>
</dbReference>
<dbReference type="SUPFAM" id="SSF52047">
    <property type="entry name" value="RNI-like"/>
    <property type="match status" value="1"/>
</dbReference>
<evidence type="ECO:0000313" key="2">
    <source>
        <dbReference type="EMBL" id="KAK3188110.1"/>
    </source>
</evidence>
<dbReference type="InterPro" id="IPR053772">
    <property type="entry name" value="At1g61320/At1g61330-like"/>
</dbReference>
<dbReference type="InterPro" id="IPR032675">
    <property type="entry name" value="LRR_dom_sf"/>
</dbReference>
<accession>A0AAE0DTP6</accession>
<gene>
    <name evidence="2" type="ORF">Dsin_027671</name>
</gene>
<dbReference type="AlphaFoldDB" id="A0AAE0DTP6"/>
<dbReference type="PANTHER" id="PTHR34145">
    <property type="entry name" value="OS02G0105600 PROTEIN"/>
    <property type="match status" value="1"/>
</dbReference>
<organism evidence="2 3">
    <name type="scientific">Dipteronia sinensis</name>
    <dbReference type="NCBI Taxonomy" id="43782"/>
    <lineage>
        <taxon>Eukaryota</taxon>
        <taxon>Viridiplantae</taxon>
        <taxon>Streptophyta</taxon>
        <taxon>Embryophyta</taxon>
        <taxon>Tracheophyta</taxon>
        <taxon>Spermatophyta</taxon>
        <taxon>Magnoliopsida</taxon>
        <taxon>eudicotyledons</taxon>
        <taxon>Gunneridae</taxon>
        <taxon>Pentapetalae</taxon>
        <taxon>rosids</taxon>
        <taxon>malvids</taxon>
        <taxon>Sapindales</taxon>
        <taxon>Sapindaceae</taxon>
        <taxon>Hippocastanoideae</taxon>
        <taxon>Acereae</taxon>
        <taxon>Dipteronia</taxon>
    </lineage>
</organism>
<dbReference type="Proteomes" id="UP001281410">
    <property type="component" value="Unassembled WGS sequence"/>
</dbReference>
<evidence type="ECO:0000259" key="1">
    <source>
        <dbReference type="Pfam" id="PF23622"/>
    </source>
</evidence>
<dbReference type="InterPro" id="IPR055357">
    <property type="entry name" value="LRR_At1g61320_AtMIF1"/>
</dbReference>
<name>A0AAE0DTP6_9ROSI</name>
<keyword evidence="3" id="KW-1185">Reference proteome</keyword>
<dbReference type="Gene3D" id="3.80.10.10">
    <property type="entry name" value="Ribonuclease Inhibitor"/>
    <property type="match status" value="1"/>
</dbReference>
<protein>
    <recommendedName>
        <fullName evidence="1">At1g61320/AtMIF1 LRR domain-containing protein</fullName>
    </recommendedName>
</protein>
<evidence type="ECO:0000313" key="3">
    <source>
        <dbReference type="Proteomes" id="UP001281410"/>
    </source>
</evidence>
<comment type="caution">
    <text evidence="2">The sequence shown here is derived from an EMBL/GenBank/DDBJ whole genome shotgun (WGS) entry which is preliminary data.</text>
</comment>
<reference evidence="2" key="1">
    <citation type="journal article" date="2023" name="Plant J.">
        <title>Genome sequences and population genomics provide insights into the demographic history, inbreeding, and mutation load of two 'living fossil' tree species of Dipteronia.</title>
        <authorList>
            <person name="Feng Y."/>
            <person name="Comes H.P."/>
            <person name="Chen J."/>
            <person name="Zhu S."/>
            <person name="Lu R."/>
            <person name="Zhang X."/>
            <person name="Li P."/>
            <person name="Qiu J."/>
            <person name="Olsen K.M."/>
            <person name="Qiu Y."/>
        </authorList>
    </citation>
    <scope>NUCLEOTIDE SEQUENCE</scope>
    <source>
        <strain evidence="2">NBL</strain>
    </source>
</reference>
<dbReference type="PANTHER" id="PTHR34145:SF28">
    <property type="entry name" value="F-BOX DOMAIN-CONTAINING PROTEIN"/>
    <property type="match status" value="1"/>
</dbReference>